<dbReference type="Gene3D" id="2.40.10.120">
    <property type="match status" value="1"/>
</dbReference>
<proteinExistence type="predicted"/>
<keyword evidence="2" id="KW-1185">Reference proteome</keyword>
<dbReference type="InterPro" id="IPR004304">
    <property type="entry name" value="FmdA_AmdA"/>
</dbReference>
<dbReference type="AlphaFoldDB" id="A0A9X7VZD7"/>
<dbReference type="Proteomes" id="UP000663505">
    <property type="component" value="Chromosome"/>
</dbReference>
<dbReference type="KEGG" id="afx:JZ786_02125"/>
<reference evidence="1 2" key="1">
    <citation type="submission" date="2021-02" db="EMBL/GenBank/DDBJ databases">
        <title>Alicyclobacillus curvatus sp. nov. and Alicyclobacillus mengziensis sp. nov., two acidophilic bacteria isolated from acid mine drainage.</title>
        <authorList>
            <person name="Huang Y."/>
        </authorList>
    </citation>
    <scope>NUCLEOTIDE SEQUENCE [LARGE SCALE GENOMIC DNA]</scope>
    <source>
        <strain evidence="1 2">S30H14</strain>
    </source>
</reference>
<accession>A0A9X7VZD7</accession>
<dbReference type="EMBL" id="CP071182">
    <property type="protein sequence ID" value="QSO47861.1"/>
    <property type="molecule type" value="Genomic_DNA"/>
</dbReference>
<organism evidence="1 2">
    <name type="scientific">Alicyclobacillus mengziensis</name>
    <dbReference type="NCBI Taxonomy" id="2931921"/>
    <lineage>
        <taxon>Bacteria</taxon>
        <taxon>Bacillati</taxon>
        <taxon>Bacillota</taxon>
        <taxon>Bacilli</taxon>
        <taxon>Bacillales</taxon>
        <taxon>Alicyclobacillaceae</taxon>
        <taxon>Alicyclobacillus</taxon>
    </lineage>
</organism>
<dbReference type="GO" id="GO:0016811">
    <property type="term" value="F:hydrolase activity, acting on carbon-nitrogen (but not peptide) bonds, in linear amides"/>
    <property type="evidence" value="ECO:0007669"/>
    <property type="project" value="InterPro"/>
</dbReference>
<dbReference type="Gene3D" id="2.60.120.580">
    <property type="entry name" value="Acetamidase/Formamidase-like domains"/>
    <property type="match status" value="1"/>
</dbReference>
<evidence type="ECO:0000313" key="2">
    <source>
        <dbReference type="Proteomes" id="UP000663505"/>
    </source>
</evidence>
<dbReference type="PANTHER" id="PTHR31891">
    <property type="entry name" value="FORMAMIDASE C869.04-RELATED"/>
    <property type="match status" value="1"/>
</dbReference>
<dbReference type="PANTHER" id="PTHR31891:SF1">
    <property type="entry name" value="FORMAMIDASE C869.04-RELATED"/>
    <property type="match status" value="1"/>
</dbReference>
<dbReference type="SUPFAM" id="SSF141130">
    <property type="entry name" value="Acetamidase/Formamidase-like"/>
    <property type="match status" value="1"/>
</dbReference>
<dbReference type="Pfam" id="PF03069">
    <property type="entry name" value="FmdA_AmdA"/>
    <property type="match status" value="2"/>
</dbReference>
<gene>
    <name evidence="1" type="ORF">JZ786_02125</name>
</gene>
<dbReference type="Gene3D" id="3.10.28.20">
    <property type="entry name" value="Acetamidase/Formamidase-like domains"/>
    <property type="match status" value="1"/>
</dbReference>
<evidence type="ECO:0000313" key="1">
    <source>
        <dbReference type="EMBL" id="QSO47861.1"/>
    </source>
</evidence>
<name>A0A9X7VZD7_9BACL</name>
<sequence>MPEKSKSRRGGLGLTQTHTLGKDSIVYAMAPDNVPALHVQDGDRVVVHTCDCFEDQIQSEEQDFGELDWERINPATGPIYVEGAEPGDLLVVNIENIRLAHRGVMTTGPNLGVLGDELAHNVIRMIPVQDGKVIFDDGVELPLRPMIGVIGTAPAKERVACGTPGPHGGNMDCKRIGVGAQLILPVNVPGALLALGDLHAVMGDGETAVCGVEIAAEVEISVQVLKGKAWPAPMVINSDAVMTIASALTLDEAANAAAKNMVHFLEHECGMDKAKATFLLSIAGDIRICQVVDPLKTARYELPRTIAEHYGFQF</sequence>
<protein>
    <submittedName>
        <fullName evidence="1">Acetamidase/formamidase family protein</fullName>
    </submittedName>
</protein>